<evidence type="ECO:0000259" key="8">
    <source>
        <dbReference type="PROSITE" id="PS50097"/>
    </source>
</evidence>
<feature type="compositionally biased region" description="Polar residues" evidence="7">
    <location>
        <begin position="263"/>
        <end position="275"/>
    </location>
</feature>
<evidence type="ECO:0000313" key="10">
    <source>
        <dbReference type="EMBL" id="CAH0557638.1"/>
    </source>
</evidence>
<dbReference type="PANTHER" id="PTHR23110">
    <property type="entry name" value="BTB DOMAIN TRANSCRIPTION FACTOR"/>
    <property type="match status" value="1"/>
</dbReference>
<evidence type="ECO:0000259" key="9">
    <source>
        <dbReference type="PROSITE" id="PS50157"/>
    </source>
</evidence>
<evidence type="ECO:0000256" key="2">
    <source>
        <dbReference type="ARBA" id="ARBA00022473"/>
    </source>
</evidence>
<feature type="domain" description="C2H2-type" evidence="9">
    <location>
        <begin position="321"/>
        <end position="345"/>
    </location>
</feature>
<evidence type="ECO:0000256" key="1">
    <source>
        <dbReference type="ARBA" id="ARBA00004123"/>
    </source>
</evidence>
<feature type="region of interest" description="Disordered" evidence="7">
    <location>
        <begin position="133"/>
        <end position="277"/>
    </location>
</feature>
<dbReference type="GO" id="GO:0007423">
    <property type="term" value="P:sensory organ development"/>
    <property type="evidence" value="ECO:0007669"/>
    <property type="project" value="UniProtKB-ARBA"/>
</dbReference>
<organism evidence="10 11">
    <name type="scientific">Brassicogethes aeneus</name>
    <name type="common">Rape pollen beetle</name>
    <name type="synonym">Meligethes aeneus</name>
    <dbReference type="NCBI Taxonomy" id="1431903"/>
    <lineage>
        <taxon>Eukaryota</taxon>
        <taxon>Metazoa</taxon>
        <taxon>Ecdysozoa</taxon>
        <taxon>Arthropoda</taxon>
        <taxon>Hexapoda</taxon>
        <taxon>Insecta</taxon>
        <taxon>Pterygota</taxon>
        <taxon>Neoptera</taxon>
        <taxon>Endopterygota</taxon>
        <taxon>Coleoptera</taxon>
        <taxon>Polyphaga</taxon>
        <taxon>Cucujiformia</taxon>
        <taxon>Nitidulidae</taxon>
        <taxon>Meligethinae</taxon>
        <taxon>Brassicogethes</taxon>
    </lineage>
</organism>
<feature type="compositionally biased region" description="Polar residues" evidence="7">
    <location>
        <begin position="217"/>
        <end position="234"/>
    </location>
</feature>
<feature type="domain" description="C2H2-type" evidence="9">
    <location>
        <begin position="350"/>
        <end position="378"/>
    </location>
</feature>
<keyword evidence="5" id="KW-0539">Nucleus</keyword>
<feature type="domain" description="BTB" evidence="8">
    <location>
        <begin position="36"/>
        <end position="101"/>
    </location>
</feature>
<dbReference type="Pfam" id="PF00096">
    <property type="entry name" value="zf-C2H2"/>
    <property type="match status" value="1"/>
</dbReference>
<evidence type="ECO:0008006" key="12">
    <source>
        <dbReference type="Google" id="ProtNLM"/>
    </source>
</evidence>
<dbReference type="FunFam" id="3.30.710.10:FF:000118">
    <property type="entry name" value="Abrupt, isoform B"/>
    <property type="match status" value="1"/>
</dbReference>
<comment type="subcellular location">
    <subcellularLocation>
        <location evidence="1">Nucleus</location>
    </subcellularLocation>
</comment>
<dbReference type="GO" id="GO:0048813">
    <property type="term" value="P:dendrite morphogenesis"/>
    <property type="evidence" value="ECO:0007669"/>
    <property type="project" value="UniProtKB-ARBA"/>
</dbReference>
<dbReference type="EMBL" id="OV121136">
    <property type="protein sequence ID" value="CAH0557638.1"/>
    <property type="molecule type" value="Genomic_DNA"/>
</dbReference>
<dbReference type="PROSITE" id="PS00028">
    <property type="entry name" value="ZINC_FINGER_C2H2_1"/>
    <property type="match status" value="1"/>
</dbReference>
<dbReference type="InterPro" id="IPR011333">
    <property type="entry name" value="SKP1/BTB/POZ_sf"/>
</dbReference>
<keyword evidence="6" id="KW-0863">Zinc-finger</keyword>
<dbReference type="PANTHER" id="PTHR23110:SF98">
    <property type="entry name" value="PRE-LOLA-G, ISOFORM C-RELATED"/>
    <property type="match status" value="1"/>
</dbReference>
<dbReference type="OrthoDB" id="10261408at2759"/>
<keyword evidence="4" id="KW-0677">Repeat</keyword>
<dbReference type="InterPro" id="IPR013087">
    <property type="entry name" value="Znf_C2H2_type"/>
</dbReference>
<accession>A0A9P0B942</accession>
<keyword evidence="2" id="KW-0217">Developmental protein</keyword>
<dbReference type="SMART" id="SM00225">
    <property type="entry name" value="BTB"/>
    <property type="match status" value="1"/>
</dbReference>
<dbReference type="CDD" id="cd18315">
    <property type="entry name" value="BTB_POZ_BAB-like"/>
    <property type="match status" value="1"/>
</dbReference>
<dbReference type="PROSITE" id="PS50157">
    <property type="entry name" value="ZINC_FINGER_C2H2_2"/>
    <property type="match status" value="2"/>
</dbReference>
<dbReference type="SUPFAM" id="SSF54695">
    <property type="entry name" value="POZ domain"/>
    <property type="match status" value="1"/>
</dbReference>
<dbReference type="GO" id="GO:0005634">
    <property type="term" value="C:nucleus"/>
    <property type="evidence" value="ECO:0007669"/>
    <property type="project" value="UniProtKB-SubCell"/>
</dbReference>
<dbReference type="SMART" id="SM00355">
    <property type="entry name" value="ZnF_C2H2"/>
    <property type="match status" value="2"/>
</dbReference>
<protein>
    <recommendedName>
        <fullName evidence="12">Protein abrupt-like</fullName>
    </recommendedName>
</protein>
<dbReference type="AlphaFoldDB" id="A0A9P0B942"/>
<keyword evidence="11" id="KW-1185">Reference proteome</keyword>
<evidence type="ECO:0000256" key="5">
    <source>
        <dbReference type="ARBA" id="ARBA00023242"/>
    </source>
</evidence>
<dbReference type="GO" id="GO:0008270">
    <property type="term" value="F:zinc ion binding"/>
    <property type="evidence" value="ECO:0007669"/>
    <property type="project" value="UniProtKB-KW"/>
</dbReference>
<dbReference type="InterPro" id="IPR000210">
    <property type="entry name" value="BTB/POZ_dom"/>
</dbReference>
<sequence>MGADTSPDQQYSLRWNDFHSSILSSFRHLRDEEDFVDVTLACDGCSFTAHKVVLSACSPYFRRLLKANPCSHPIVILRDVQQKDMESLLRFMYNGEVHIGQEHLTDFLKTAQMLQVRGLADVSAGAAGQRLTVPEKISPNSSSLPWATDRPDALRDGGALSPPPAKRSRSSDRVGGGVYTPDRHRSPSRGNGDMQESLLGQALEGGPTLHTKEKSDSSLQAQSTGEDSNSSDTAMSEHGDDGPNNNTKTEQSDYPMLDDHHPYNTNGGLMDQSRNPFPGALLGLQGLGGLMPGPSGMHNSPDNFVSRRSLDMMRVRATDPRPCPKCGKIYRSAHTLRTHLEDKHTICPGYRCVLCGTVAKSRNSLHSHMSRQHRGISTKDLPVLPMPAPFDPDLASKLLAKAGVKISPAELRARASPTGPRRSDVKLDAKSAYSGAVSEAGSSICGENDPEDLTMSHPRYGAFDFAMSPPNSFKPSRFAASAAVAAKSIDSLHNLSKEPYPAPLAPPAAAAANLIATSPLLDSYFQYMTENTLGMGMMSPEQAAAAMQVAKFAQLNAMGMDKGLQQQLFEKMQQMQNNADYSNLIKRNDEIRRGEAEMVNHDRDPKENDEGESSAGEEDEYSEDEMEPETAKAGE</sequence>
<dbReference type="GO" id="GO:0030707">
    <property type="term" value="P:follicle cell of egg chamber development"/>
    <property type="evidence" value="ECO:0007669"/>
    <property type="project" value="UniProtKB-ARBA"/>
</dbReference>
<reference evidence="10" key="1">
    <citation type="submission" date="2021-12" db="EMBL/GenBank/DDBJ databases">
        <authorList>
            <person name="King R."/>
        </authorList>
    </citation>
    <scope>NUCLEOTIDE SEQUENCE</scope>
</reference>
<dbReference type="Gene3D" id="3.30.710.10">
    <property type="entry name" value="Potassium Channel Kv1.1, Chain A"/>
    <property type="match status" value="1"/>
</dbReference>
<feature type="compositionally biased region" description="Basic and acidic residues" evidence="7">
    <location>
        <begin position="586"/>
        <end position="608"/>
    </location>
</feature>
<feature type="compositionally biased region" description="Acidic residues" evidence="7">
    <location>
        <begin position="609"/>
        <end position="628"/>
    </location>
</feature>
<dbReference type="Proteomes" id="UP001154078">
    <property type="component" value="Chromosome 5"/>
</dbReference>
<dbReference type="PROSITE" id="PS50097">
    <property type="entry name" value="BTB"/>
    <property type="match status" value="1"/>
</dbReference>
<evidence type="ECO:0000256" key="4">
    <source>
        <dbReference type="ARBA" id="ARBA00022737"/>
    </source>
</evidence>
<dbReference type="Gene3D" id="3.30.160.60">
    <property type="entry name" value="Classic Zinc Finger"/>
    <property type="match status" value="1"/>
</dbReference>
<dbReference type="Pfam" id="PF00651">
    <property type="entry name" value="BTB"/>
    <property type="match status" value="1"/>
</dbReference>
<evidence type="ECO:0000313" key="11">
    <source>
        <dbReference type="Proteomes" id="UP001154078"/>
    </source>
</evidence>
<name>A0A9P0B942_BRAAE</name>
<dbReference type="GO" id="GO:0061061">
    <property type="term" value="P:muscle structure development"/>
    <property type="evidence" value="ECO:0007669"/>
    <property type="project" value="UniProtKB-ARBA"/>
</dbReference>
<dbReference type="GO" id="GO:0006357">
    <property type="term" value="P:regulation of transcription by RNA polymerase II"/>
    <property type="evidence" value="ECO:0007669"/>
    <property type="project" value="TreeGrafter"/>
</dbReference>
<keyword evidence="6" id="KW-0862">Zinc</keyword>
<evidence type="ECO:0000256" key="3">
    <source>
        <dbReference type="ARBA" id="ARBA00022723"/>
    </source>
</evidence>
<dbReference type="InterPro" id="IPR051095">
    <property type="entry name" value="Dros_DevTransReg"/>
</dbReference>
<proteinExistence type="predicted"/>
<evidence type="ECO:0000256" key="7">
    <source>
        <dbReference type="SAM" id="MobiDB-lite"/>
    </source>
</evidence>
<gene>
    <name evidence="10" type="ORF">MELIAE_LOCUS8312</name>
</gene>
<keyword evidence="3" id="KW-0479">Metal-binding</keyword>
<feature type="region of interest" description="Disordered" evidence="7">
    <location>
        <begin position="580"/>
        <end position="635"/>
    </location>
</feature>
<evidence type="ECO:0000256" key="6">
    <source>
        <dbReference type="PROSITE-ProRule" id="PRU00042"/>
    </source>
</evidence>